<evidence type="ECO:0000313" key="3">
    <source>
        <dbReference type="EMBL" id="QGW26925.1"/>
    </source>
</evidence>
<dbReference type="PANTHER" id="PTHR47505:SF1">
    <property type="entry name" value="DNA UTILIZATION PROTEIN YHGH"/>
    <property type="match status" value="1"/>
</dbReference>
<dbReference type="Gene3D" id="3.40.50.2020">
    <property type="match status" value="1"/>
</dbReference>
<organism evidence="3 4">
    <name type="scientific">Phnomibacter ginsenosidimutans</name>
    <dbReference type="NCBI Taxonomy" id="2676868"/>
    <lineage>
        <taxon>Bacteria</taxon>
        <taxon>Pseudomonadati</taxon>
        <taxon>Bacteroidota</taxon>
        <taxon>Chitinophagia</taxon>
        <taxon>Chitinophagales</taxon>
        <taxon>Chitinophagaceae</taxon>
        <taxon>Phnomibacter</taxon>
    </lineage>
</organism>
<evidence type="ECO:0000259" key="2">
    <source>
        <dbReference type="Pfam" id="PF00156"/>
    </source>
</evidence>
<dbReference type="PANTHER" id="PTHR47505">
    <property type="entry name" value="DNA UTILIZATION PROTEIN YHGH"/>
    <property type="match status" value="1"/>
</dbReference>
<dbReference type="InterPro" id="IPR029057">
    <property type="entry name" value="PRTase-like"/>
</dbReference>
<reference evidence="3 4" key="1">
    <citation type="submission" date="2019-11" db="EMBL/GenBank/DDBJ databases">
        <authorList>
            <person name="Im W.T."/>
        </authorList>
    </citation>
    <scope>NUCLEOTIDE SEQUENCE [LARGE SCALE GENOMIC DNA]</scope>
    <source>
        <strain evidence="3 4">SB-02</strain>
    </source>
</reference>
<dbReference type="CDD" id="cd06223">
    <property type="entry name" value="PRTases_typeI"/>
    <property type="match status" value="1"/>
</dbReference>
<gene>
    <name evidence="3" type="ORF">GLV81_01365</name>
</gene>
<sequence length="232" mass="26884">MLLQAAENLRRLFYPLLCKACGNEVFQQEQLLCWRCLEELPFTGFEQHAENPVKRIFTGRLKLQEAFSLLYFNKDSITQAVAHRFKYKGEKELGIFMGEMMGRKMQSIDRFQQLDYIIPLPLNKKKLRQRGYNQAELLAKGISQILQVPVHTQAVMRTRYTSTQTKKNRIQRWMNVEHVFDVQETQSLEGKHVLLVDDVITTGATMEAMGEVLLRIPGLQLSLCSLAYASRI</sequence>
<dbReference type="KEGG" id="fls:GLV81_01365"/>
<dbReference type="Pfam" id="PF00156">
    <property type="entry name" value="Pribosyltran"/>
    <property type="match status" value="1"/>
</dbReference>
<dbReference type="EMBL" id="CP046566">
    <property type="protein sequence ID" value="QGW26925.1"/>
    <property type="molecule type" value="Genomic_DNA"/>
</dbReference>
<evidence type="ECO:0000256" key="1">
    <source>
        <dbReference type="ARBA" id="ARBA00008007"/>
    </source>
</evidence>
<dbReference type="AlphaFoldDB" id="A0A6I6GEU9"/>
<accession>A0A6I6GEU9</accession>
<dbReference type="RefSeq" id="WP_157476158.1">
    <property type="nucleotide sequence ID" value="NZ_CP046566.1"/>
</dbReference>
<dbReference type="InterPro" id="IPR051910">
    <property type="entry name" value="ComF/GntX_DNA_util-trans"/>
</dbReference>
<name>A0A6I6GEU9_9BACT</name>
<feature type="domain" description="Phosphoribosyltransferase" evidence="2">
    <location>
        <begin position="136"/>
        <end position="215"/>
    </location>
</feature>
<keyword evidence="4" id="KW-1185">Reference proteome</keyword>
<dbReference type="InterPro" id="IPR000836">
    <property type="entry name" value="PRTase_dom"/>
</dbReference>
<evidence type="ECO:0000313" key="4">
    <source>
        <dbReference type="Proteomes" id="UP000426027"/>
    </source>
</evidence>
<protein>
    <submittedName>
        <fullName evidence="3">ComF family protein</fullName>
    </submittedName>
</protein>
<proteinExistence type="inferred from homology"/>
<dbReference type="Proteomes" id="UP000426027">
    <property type="component" value="Chromosome"/>
</dbReference>
<comment type="similarity">
    <text evidence="1">Belongs to the ComF/GntX family.</text>
</comment>
<dbReference type="SUPFAM" id="SSF53271">
    <property type="entry name" value="PRTase-like"/>
    <property type="match status" value="1"/>
</dbReference>